<feature type="transmembrane region" description="Helical" evidence="23">
    <location>
        <begin position="537"/>
        <end position="561"/>
    </location>
</feature>
<dbReference type="GO" id="GO:0042391">
    <property type="term" value="P:regulation of membrane potential"/>
    <property type="evidence" value="ECO:0007669"/>
    <property type="project" value="TreeGrafter"/>
</dbReference>
<evidence type="ECO:0000313" key="27">
    <source>
        <dbReference type="Ensembl" id="ENSCSEP00000004272.1"/>
    </source>
</evidence>
<evidence type="ECO:0000256" key="21">
    <source>
        <dbReference type="ARBA" id="ARBA00083198"/>
    </source>
</evidence>
<keyword evidence="6" id="KW-0631">Potassium channel</keyword>
<dbReference type="InterPro" id="IPR000595">
    <property type="entry name" value="cNMP-bd_dom"/>
</dbReference>
<sequence>MPVMRGLLAPQNTFLDTIATRFDGTHSNFVLGNAQVQSLYPIVYCSDGFCELTGYARAELMQKSCACHFLYGPETSDRLTAQIQGALDDRREFKTELVFYKKEGTQFWCLLDIVPIKNEKGEVVLFLVSHKDITDKKKDQDPEQGPETDEETGLEVHRVTRPPGFNANRRRSRAVLYHLSGHLQKQDKSKLKINNNMFGDKPPIPEYKVAAIQKSRFILLHYGTFKAGWDWLILLATFYVAVTVPYNVCFTVVGGRDEGGASGGSTAPRSPPSVSDILVEILFILDIVLNFRTTFVSTSGQVVYDARSICVHYVTTWLFVDLIAALPFDLLYAFNVSVYFGVHLLKTVRLLRLLRLLQKLERYSQYSAVVLTLLMSMFALLAHWMACVWYFIGRKEMESPGSWDIGWLHELAKRLGTPYFPSSLLPPTVSSFLSNASSISNISICSDNSSSSSSSHWHVLGSEVGGQGSWNSSQYYGNISGTQAASGAGGAAGGSLADLGGGPSMRSSYVTSLYFALSSLTSVGFGNVSANTDSEKIFSICTMLIGALMHAVVFGNVTAIIQRMYSRRSLYHTRTKDLKDFIRVHRLPKSLEQRMLECFQTTWSVNNGIDVNELLKDFPDELRADIAMHLNKELLQLPLFESASRGCLRSLSLIIKTSFCAPGEFLIRQGDALQAIYFVCSGSMEVLKDNTVLAILGKGDLIGSDSLTKEQVIKTNANVKALTYCDLQYISLKGLREVLRLYPEYAQKFISEIQHDLTYNLREGHRADVDWESNGGLVKKLPSIREDEEGGDDDPSSVCRAPRSPLRLSRGLSSPVRSPLLPPRPFRAPAEHGRPATLQIPVLSFSGAPPELSPRFVDGIEAETSSTSSQKFEFSPSLSPAAPSSPQPVSREHTEIKQSVHKLTEEMNTLSKQVSRLSQELQEMTLILKPLLQAATQPSLTVPNLTPPPSSASQLSTSVSVPLPSATPCSLQRPDTCSLLDSGDIEGVDLPRCLLPMPHAQKMCSNPSPGKPPVAKILCSINCDLLSRDTNVLPEEPSAMRSRSASATNGTFVPSAQEQPLLLSQTPSPSLSFSMSLSPSASRSPCQGPHPSRPTSRGLLLPPSPSQERSLSPPPSSHPYCSAPPSLSSSPRDRRPGPPPSNPSVISPSVPFHPSTFSLPLSLDFSKQKSRADTLLPGWRNSHEHQIHRGVSGAGTRPQEMEMRERTGQQGEKEAEEEEEEEERNSSSPVERISFIDEEEPAL</sequence>
<dbReference type="OMA" id="SICTMMI"/>
<keyword evidence="4" id="KW-0633">Potassium transport</keyword>
<dbReference type="PROSITE" id="PS50113">
    <property type="entry name" value="PAC"/>
    <property type="match status" value="1"/>
</dbReference>
<dbReference type="PRINTS" id="PR01465">
    <property type="entry name" value="ELKCHANNEL"/>
</dbReference>
<keyword evidence="28" id="KW-1185">Reference proteome</keyword>
<evidence type="ECO:0000256" key="12">
    <source>
        <dbReference type="ARBA" id="ARBA00023180"/>
    </source>
</evidence>
<keyword evidence="7" id="KW-0851">Voltage-gated channel</keyword>
<dbReference type="GeneTree" id="ENSGT00940000165242"/>
<feature type="compositionally biased region" description="Low complexity" evidence="22">
    <location>
        <begin position="875"/>
        <end position="888"/>
    </location>
</feature>
<feature type="region of interest" description="Disordered" evidence="22">
    <location>
        <begin position="136"/>
        <end position="166"/>
    </location>
</feature>
<dbReference type="Gene3D" id="3.30.450.20">
    <property type="entry name" value="PAS domain"/>
    <property type="match status" value="1"/>
</dbReference>
<evidence type="ECO:0000313" key="28">
    <source>
        <dbReference type="Proteomes" id="UP000265120"/>
    </source>
</evidence>
<comment type="function">
    <text evidence="15">Pore-forming (alpha) subunit of a voltage-gated delayed rectifier. Activates at more negative voltages, exhibits fast prepulse-independent activation kinetics and deactivates much more slowly, but shows no inactivation.</text>
</comment>
<feature type="transmembrane region" description="Helical" evidence="23">
    <location>
        <begin position="509"/>
        <end position="530"/>
    </location>
</feature>
<feature type="compositionally biased region" description="Polar residues" evidence="22">
    <location>
        <begin position="863"/>
        <end position="872"/>
    </location>
</feature>
<dbReference type="FunFam" id="1.10.1200.260:FF:000002">
    <property type="entry name" value="Potassium voltage-gated channel subfamily H member 8"/>
    <property type="match status" value="1"/>
</dbReference>
<reference evidence="27 28" key="1">
    <citation type="journal article" date="2014" name="Nat. Genet.">
        <title>Whole-genome sequence of a flatfish provides insights into ZW sex chromosome evolution and adaptation to a benthic lifestyle.</title>
        <authorList>
            <person name="Chen S."/>
            <person name="Zhang G."/>
            <person name="Shao C."/>
            <person name="Huang Q."/>
            <person name="Liu G."/>
            <person name="Zhang P."/>
            <person name="Song W."/>
            <person name="An N."/>
            <person name="Chalopin D."/>
            <person name="Volff J.N."/>
            <person name="Hong Y."/>
            <person name="Li Q."/>
            <person name="Sha Z."/>
            <person name="Zhou H."/>
            <person name="Xie M."/>
            <person name="Yu Q."/>
            <person name="Liu Y."/>
            <person name="Xiang H."/>
            <person name="Wang N."/>
            <person name="Wu K."/>
            <person name="Yang C."/>
            <person name="Zhou Q."/>
            <person name="Liao X."/>
            <person name="Yang L."/>
            <person name="Hu Q."/>
            <person name="Zhang J."/>
            <person name="Meng L."/>
            <person name="Jin L."/>
            <person name="Tian Y."/>
            <person name="Lian J."/>
            <person name="Yang J."/>
            <person name="Miao G."/>
            <person name="Liu S."/>
            <person name="Liang Z."/>
            <person name="Yan F."/>
            <person name="Li Y."/>
            <person name="Sun B."/>
            <person name="Zhang H."/>
            <person name="Zhang J."/>
            <person name="Zhu Y."/>
            <person name="Du M."/>
            <person name="Zhao Y."/>
            <person name="Schartl M."/>
            <person name="Tang Q."/>
            <person name="Wang J."/>
        </authorList>
    </citation>
    <scope>NUCLEOTIDE SEQUENCE</scope>
</reference>
<keyword evidence="12" id="KW-0325">Glycoprotein</keyword>
<evidence type="ECO:0000256" key="8">
    <source>
        <dbReference type="ARBA" id="ARBA00022958"/>
    </source>
</evidence>
<dbReference type="InterPro" id="IPR018490">
    <property type="entry name" value="cNMP-bd_dom_sf"/>
</dbReference>
<dbReference type="PANTHER" id="PTHR10217:SF641">
    <property type="entry name" value="POTASSIUM VOLTAGE-GATED CHANNEL SUBFAMILY H MEMBER 3 ISOFORM X1"/>
    <property type="match status" value="1"/>
</dbReference>
<dbReference type="SUPFAM" id="SSF51206">
    <property type="entry name" value="cAMP-binding domain-like"/>
    <property type="match status" value="1"/>
</dbReference>
<dbReference type="FunFam" id="2.60.120.10:FF:000014">
    <property type="entry name" value="Potassium voltage-gated channel, subfamily H (Eag-related), member 4"/>
    <property type="match status" value="1"/>
</dbReference>
<evidence type="ECO:0000256" key="16">
    <source>
        <dbReference type="ARBA" id="ARBA00061598"/>
    </source>
</evidence>
<dbReference type="GO" id="GO:0034702">
    <property type="term" value="C:monoatomic ion channel complex"/>
    <property type="evidence" value="ECO:0007669"/>
    <property type="project" value="UniProtKB-KW"/>
</dbReference>
<dbReference type="NCBIfam" id="TIGR00229">
    <property type="entry name" value="sensory_box"/>
    <property type="match status" value="1"/>
</dbReference>
<dbReference type="Ensembl" id="ENSCSET00000004327.1">
    <property type="protein sequence ID" value="ENSCSEP00000004272.1"/>
    <property type="gene ID" value="ENSCSEG00000002781.1"/>
</dbReference>
<dbReference type="PROSITE" id="PS50042">
    <property type="entry name" value="CNMP_BINDING_3"/>
    <property type="match status" value="1"/>
</dbReference>
<evidence type="ECO:0000256" key="2">
    <source>
        <dbReference type="ARBA" id="ARBA00011552"/>
    </source>
</evidence>
<feature type="transmembrane region" description="Helical" evidence="23">
    <location>
        <begin position="366"/>
        <end position="392"/>
    </location>
</feature>
<dbReference type="Gene3D" id="2.60.120.10">
    <property type="entry name" value="Jelly Rolls"/>
    <property type="match status" value="1"/>
</dbReference>
<dbReference type="PRINTS" id="PR01463">
    <property type="entry name" value="EAGCHANLFMLY"/>
</dbReference>
<dbReference type="GO" id="GO:0005886">
    <property type="term" value="C:plasma membrane"/>
    <property type="evidence" value="ECO:0007669"/>
    <property type="project" value="TreeGrafter"/>
</dbReference>
<dbReference type="Gene3D" id="1.10.1200.260">
    <property type="match status" value="1"/>
</dbReference>
<dbReference type="CDD" id="cd00038">
    <property type="entry name" value="CAP_ED"/>
    <property type="match status" value="1"/>
</dbReference>
<feature type="compositionally biased region" description="Low complexity" evidence="22">
    <location>
        <begin position="1063"/>
        <end position="1085"/>
    </location>
</feature>
<dbReference type="SMART" id="SM00086">
    <property type="entry name" value="PAC"/>
    <property type="match status" value="1"/>
</dbReference>
<dbReference type="SUPFAM" id="SSF55785">
    <property type="entry name" value="PYP-like sensor domain (PAS domain)"/>
    <property type="match status" value="1"/>
</dbReference>
<dbReference type="PANTHER" id="PTHR10217">
    <property type="entry name" value="VOLTAGE AND LIGAND GATED POTASSIUM CHANNEL"/>
    <property type="match status" value="1"/>
</dbReference>
<dbReference type="InParanoid" id="A0A3P8UPI3"/>
<feature type="region of interest" description="Disordered" evidence="22">
    <location>
        <begin position="862"/>
        <end position="899"/>
    </location>
</feature>
<dbReference type="GO" id="GO:0005249">
    <property type="term" value="F:voltage-gated potassium channel activity"/>
    <property type="evidence" value="ECO:0007669"/>
    <property type="project" value="InterPro"/>
</dbReference>
<feature type="compositionally biased region" description="Low complexity" evidence="22">
    <location>
        <begin position="800"/>
        <end position="819"/>
    </location>
</feature>
<evidence type="ECO:0000256" key="5">
    <source>
        <dbReference type="ARBA" id="ARBA00022692"/>
    </source>
</evidence>
<dbReference type="KEGG" id="csem:103391564"/>
<evidence type="ECO:0000256" key="7">
    <source>
        <dbReference type="ARBA" id="ARBA00022882"/>
    </source>
</evidence>
<feature type="region of interest" description="Disordered" evidence="22">
    <location>
        <begin position="782"/>
        <end position="831"/>
    </location>
</feature>
<reference evidence="27" key="2">
    <citation type="submission" date="2025-08" db="UniProtKB">
        <authorList>
            <consortium name="Ensembl"/>
        </authorList>
    </citation>
    <scope>IDENTIFICATION</scope>
</reference>
<dbReference type="InterPro" id="IPR003938">
    <property type="entry name" value="K_chnl_volt-dep_EAG/ELK/ERG"/>
</dbReference>
<feature type="compositionally biased region" description="Low complexity" evidence="22">
    <location>
        <begin position="1119"/>
        <end position="1130"/>
    </location>
</feature>
<dbReference type="InterPro" id="IPR035965">
    <property type="entry name" value="PAS-like_dom_sf"/>
</dbReference>
<dbReference type="STRING" id="244447.ENSCSEP00000004272"/>
<dbReference type="InterPro" id="IPR003950">
    <property type="entry name" value="K_chnl_volt-dep_ELK"/>
</dbReference>
<feature type="region of interest" description="Disordered" evidence="22">
    <location>
        <begin position="1180"/>
        <end position="1243"/>
    </location>
</feature>
<dbReference type="CTD" id="23416"/>
<dbReference type="InterPro" id="IPR001610">
    <property type="entry name" value="PAC"/>
</dbReference>
<evidence type="ECO:0000256" key="18">
    <source>
        <dbReference type="ARBA" id="ARBA00075970"/>
    </source>
</evidence>
<dbReference type="PROSITE" id="PS50112">
    <property type="entry name" value="PAS"/>
    <property type="match status" value="1"/>
</dbReference>
<evidence type="ECO:0000256" key="6">
    <source>
        <dbReference type="ARBA" id="ARBA00022826"/>
    </source>
</evidence>
<feature type="domain" description="PAS" evidence="25">
    <location>
        <begin position="42"/>
        <end position="90"/>
    </location>
</feature>
<feature type="domain" description="Cyclic nucleotide-binding" evidence="24">
    <location>
        <begin position="639"/>
        <end position="756"/>
    </location>
</feature>
<keyword evidence="11 23" id="KW-0472">Membrane</keyword>
<keyword evidence="10" id="KW-0406">Ion transport</keyword>
<evidence type="ECO:0000256" key="13">
    <source>
        <dbReference type="ARBA" id="ARBA00023303"/>
    </source>
</evidence>
<keyword evidence="3" id="KW-0813">Transport</keyword>
<dbReference type="InterPro" id="IPR014710">
    <property type="entry name" value="RmlC-like_jellyroll"/>
</dbReference>
<organism evidence="27 28">
    <name type="scientific">Cynoglossus semilaevis</name>
    <name type="common">Tongue sole</name>
    <dbReference type="NCBI Taxonomy" id="244447"/>
    <lineage>
        <taxon>Eukaryota</taxon>
        <taxon>Metazoa</taxon>
        <taxon>Chordata</taxon>
        <taxon>Craniata</taxon>
        <taxon>Vertebrata</taxon>
        <taxon>Euteleostomi</taxon>
        <taxon>Actinopterygii</taxon>
        <taxon>Neopterygii</taxon>
        <taxon>Teleostei</taxon>
        <taxon>Neoteleostei</taxon>
        <taxon>Acanthomorphata</taxon>
        <taxon>Carangaria</taxon>
        <taxon>Pleuronectiformes</taxon>
        <taxon>Pleuronectoidei</taxon>
        <taxon>Cynoglossidae</taxon>
        <taxon>Cynoglossinae</taxon>
        <taxon>Cynoglossus</taxon>
    </lineage>
</organism>
<evidence type="ECO:0000259" key="24">
    <source>
        <dbReference type="PROSITE" id="PS50042"/>
    </source>
</evidence>
<dbReference type="Pfam" id="PF00520">
    <property type="entry name" value="Ion_trans"/>
    <property type="match status" value="1"/>
</dbReference>
<dbReference type="InterPro" id="IPR000700">
    <property type="entry name" value="PAS-assoc_C"/>
</dbReference>
<dbReference type="GeneID" id="103391564"/>
<dbReference type="Pfam" id="PF13426">
    <property type="entry name" value="PAS_9"/>
    <property type="match status" value="1"/>
</dbReference>
<dbReference type="FunFam" id="3.30.450.20:FF:000001">
    <property type="entry name" value="Potassium voltage-gated channel subfamily H member 7"/>
    <property type="match status" value="1"/>
</dbReference>
<dbReference type="SMART" id="SM00100">
    <property type="entry name" value="cNMP"/>
    <property type="match status" value="1"/>
</dbReference>
<feature type="compositionally biased region" description="Acidic residues" evidence="22">
    <location>
        <begin position="786"/>
        <end position="795"/>
    </location>
</feature>
<dbReference type="OrthoDB" id="447251at2759"/>
<feature type="compositionally biased region" description="Basic and acidic residues" evidence="22">
    <location>
        <begin position="1199"/>
        <end position="1213"/>
    </location>
</feature>
<keyword evidence="5 23" id="KW-0812">Transmembrane</keyword>
<evidence type="ECO:0000256" key="17">
    <source>
        <dbReference type="ARBA" id="ARBA00074373"/>
    </source>
</evidence>
<comment type="subunit">
    <text evidence="2">The potassium channel is probably composed of a homo- or heterotetrameric complex of pore-forming alpha subunits that can associate with modulating beta subunits.</text>
</comment>
<dbReference type="InterPro" id="IPR005821">
    <property type="entry name" value="Ion_trans_dom"/>
</dbReference>
<feature type="transmembrane region" description="Helical" evidence="23">
    <location>
        <begin position="317"/>
        <end position="345"/>
    </location>
</feature>
<evidence type="ECO:0000256" key="14">
    <source>
        <dbReference type="ARBA" id="ARBA00034430"/>
    </source>
</evidence>
<dbReference type="SUPFAM" id="SSF81324">
    <property type="entry name" value="Voltage-gated potassium channels"/>
    <property type="match status" value="1"/>
</dbReference>
<name>A0A3P8UPI3_CYNSE</name>
<feature type="region of interest" description="Disordered" evidence="22">
    <location>
        <begin position="1063"/>
        <end position="1149"/>
    </location>
</feature>
<feature type="domain" description="PAC" evidence="26">
    <location>
        <begin position="93"/>
        <end position="145"/>
    </location>
</feature>
<evidence type="ECO:0000259" key="26">
    <source>
        <dbReference type="PROSITE" id="PS50113"/>
    </source>
</evidence>
<feature type="compositionally biased region" description="Basic and acidic residues" evidence="22">
    <location>
        <begin position="890"/>
        <end position="899"/>
    </location>
</feature>
<keyword evidence="9 23" id="KW-1133">Transmembrane helix</keyword>
<feature type="compositionally biased region" description="Acidic residues" evidence="22">
    <location>
        <begin position="142"/>
        <end position="153"/>
    </location>
</feature>
<dbReference type="CDD" id="cd00130">
    <property type="entry name" value="PAS"/>
    <property type="match status" value="1"/>
</dbReference>
<comment type="catalytic activity">
    <reaction evidence="14">
        <text>K(+)(in) = K(+)(out)</text>
        <dbReference type="Rhea" id="RHEA:29463"/>
        <dbReference type="ChEBI" id="CHEBI:29103"/>
    </reaction>
</comment>
<dbReference type="Gene3D" id="1.10.287.70">
    <property type="match status" value="1"/>
</dbReference>
<evidence type="ECO:0000256" key="19">
    <source>
        <dbReference type="ARBA" id="ARBA00076367"/>
    </source>
</evidence>
<dbReference type="Proteomes" id="UP000265120">
    <property type="component" value="Chromosome 16"/>
</dbReference>
<evidence type="ECO:0000256" key="15">
    <source>
        <dbReference type="ARBA" id="ARBA00058898"/>
    </source>
</evidence>
<evidence type="ECO:0000256" key="3">
    <source>
        <dbReference type="ARBA" id="ARBA00022448"/>
    </source>
</evidence>
<evidence type="ECO:0000256" key="1">
    <source>
        <dbReference type="ARBA" id="ARBA00004141"/>
    </source>
</evidence>
<accession>A0A3P8UPI3</accession>
<evidence type="ECO:0000256" key="9">
    <source>
        <dbReference type="ARBA" id="ARBA00022989"/>
    </source>
</evidence>
<feature type="compositionally biased region" description="Acidic residues" evidence="22">
    <location>
        <begin position="1214"/>
        <end position="1223"/>
    </location>
</feature>
<dbReference type="Pfam" id="PF00027">
    <property type="entry name" value="cNMP_binding"/>
    <property type="match status" value="1"/>
</dbReference>
<dbReference type="InterPro" id="IPR050818">
    <property type="entry name" value="KCNH_animal-type"/>
</dbReference>
<evidence type="ECO:0000256" key="4">
    <source>
        <dbReference type="ARBA" id="ARBA00022538"/>
    </source>
</evidence>
<comment type="similarity">
    <text evidence="16">Belongs to the potassium channel family. H (Eag) (TC 1.A.1.20) subfamily. Kv12.3/KCNH4 sub-subfamily.</text>
</comment>
<dbReference type="InterPro" id="IPR000014">
    <property type="entry name" value="PAS"/>
</dbReference>
<reference evidence="27" key="3">
    <citation type="submission" date="2025-09" db="UniProtKB">
        <authorList>
            <consortium name="Ensembl"/>
        </authorList>
    </citation>
    <scope>IDENTIFICATION</scope>
</reference>
<dbReference type="AlphaFoldDB" id="A0A3P8UPI3"/>
<evidence type="ECO:0000256" key="22">
    <source>
        <dbReference type="SAM" id="MobiDB-lite"/>
    </source>
</evidence>
<evidence type="ECO:0000256" key="23">
    <source>
        <dbReference type="SAM" id="Phobius"/>
    </source>
</evidence>
<proteinExistence type="inferred from homology"/>
<evidence type="ECO:0000259" key="25">
    <source>
        <dbReference type="PROSITE" id="PS50112"/>
    </source>
</evidence>
<evidence type="ECO:0000256" key="10">
    <source>
        <dbReference type="ARBA" id="ARBA00023065"/>
    </source>
</evidence>
<evidence type="ECO:0000256" key="20">
    <source>
        <dbReference type="ARBA" id="ARBA00082973"/>
    </source>
</evidence>
<evidence type="ECO:0000256" key="11">
    <source>
        <dbReference type="ARBA" id="ARBA00023136"/>
    </source>
</evidence>
<protein>
    <recommendedName>
        <fullName evidence="17">Voltage-gated delayed rectifier potassium channel KCNH4</fullName>
    </recommendedName>
    <alternativeName>
        <fullName evidence="21">Brain-specific eag-like channel 2</fullName>
    </alternativeName>
    <alternativeName>
        <fullName evidence="19">Ether-a-go-go-like potassium channel 1</fullName>
    </alternativeName>
    <alternativeName>
        <fullName evidence="18">Potassium voltage-gated channel subfamily H member 4</fullName>
    </alternativeName>
    <alternativeName>
        <fullName evidence="20">Voltage-gated potassium channel subunit Kv12.3</fullName>
    </alternativeName>
</protein>
<keyword evidence="13" id="KW-0407">Ion channel</keyword>
<comment type="subcellular location">
    <subcellularLocation>
        <location evidence="1">Membrane</location>
        <topology evidence="1">Multi-pass membrane protein</topology>
    </subcellularLocation>
</comment>
<keyword evidence="8" id="KW-0630">Potassium</keyword>
<dbReference type="RefSeq" id="XP_016895437.1">
    <property type="nucleotide sequence ID" value="XM_017039948.2"/>
</dbReference>